<dbReference type="GO" id="GO:0032259">
    <property type="term" value="P:methylation"/>
    <property type="evidence" value="ECO:0007669"/>
    <property type="project" value="UniProtKB-KW"/>
</dbReference>
<dbReference type="RefSeq" id="WP_368635146.1">
    <property type="nucleotide sequence ID" value="NZ_JBFRHK010000001.1"/>
</dbReference>
<accession>A0ABV3VTC6</accession>
<keyword evidence="1" id="KW-0489">Methyltransferase</keyword>
<dbReference type="EMBL" id="JBFRHK010000001">
    <property type="protein sequence ID" value="MEX3744140.1"/>
    <property type="molecule type" value="Genomic_DNA"/>
</dbReference>
<keyword evidence="2" id="KW-1185">Reference proteome</keyword>
<protein>
    <submittedName>
        <fullName evidence="1">Methyltransferase domain-containing protein</fullName>
    </submittedName>
</protein>
<reference evidence="1 2" key="1">
    <citation type="submission" date="2024-07" db="EMBL/GenBank/DDBJ databases">
        <title>Characterization of a bacterium isolated from hydrolysated instant sea cucumber by whole-genome sequencing and metabolomics.</title>
        <authorList>
            <person name="Luo X."/>
            <person name="Zhang Z."/>
            <person name="Zheng Z."/>
            <person name="Zhang W."/>
            <person name="Ming T."/>
            <person name="Jiao L."/>
            <person name="Su X."/>
            <person name="Kong F."/>
            <person name="Xu J."/>
        </authorList>
    </citation>
    <scope>NUCLEOTIDE SEQUENCE [LARGE SCALE GENOMIC DNA]</scope>
    <source>
        <strain evidence="1 2">XL-2024</strain>
    </source>
</reference>
<dbReference type="Gene3D" id="3.40.50.150">
    <property type="entry name" value="Vaccinia Virus protein VP39"/>
    <property type="match status" value="1"/>
</dbReference>
<name>A0ABV3VTC6_9BACI</name>
<dbReference type="GO" id="GO:0008168">
    <property type="term" value="F:methyltransferase activity"/>
    <property type="evidence" value="ECO:0007669"/>
    <property type="project" value="UniProtKB-KW"/>
</dbReference>
<dbReference type="SUPFAM" id="SSF53335">
    <property type="entry name" value="S-adenosyl-L-methionine-dependent methyltransferases"/>
    <property type="match status" value="1"/>
</dbReference>
<proteinExistence type="predicted"/>
<evidence type="ECO:0000313" key="1">
    <source>
        <dbReference type="EMBL" id="MEX3744140.1"/>
    </source>
</evidence>
<dbReference type="Proteomes" id="UP001558534">
    <property type="component" value="Unassembled WGS sequence"/>
</dbReference>
<dbReference type="InterPro" id="IPR029063">
    <property type="entry name" value="SAM-dependent_MTases_sf"/>
</dbReference>
<sequence length="268" mass="30794">MKEPGLFLERLHYFVEKFEFFIDKNNRDQMVDFYSDLEVAIDDFSSFITDNDHARLWHELEQTIEIAPLVENLRKMSSQCVKIIEKYWALKILNEKEEITAYVRNIEGCIEKEFGSFAITNQSKVLLVGAGSFPMTLLSIAKRTGAEVLGIDIDDEAIQLGRQVAAKLGHPLTIHIENHSVDQLQSIQQISHIIFSSTVNCKYDILEKLHDLTNKDVIIAMRYGNALKSLFNYPMQTVDATKWRVVEQIAHPQGIFDVALYQKASLLW</sequence>
<keyword evidence="1" id="KW-0808">Transferase</keyword>
<comment type="caution">
    <text evidence="1">The sequence shown here is derived from an EMBL/GenBank/DDBJ whole genome shotgun (WGS) entry which is preliminary data.</text>
</comment>
<organism evidence="1 2">
    <name type="scientific">Lysinibacillus xylanilyticus</name>
    <dbReference type="NCBI Taxonomy" id="582475"/>
    <lineage>
        <taxon>Bacteria</taxon>
        <taxon>Bacillati</taxon>
        <taxon>Bacillota</taxon>
        <taxon>Bacilli</taxon>
        <taxon>Bacillales</taxon>
        <taxon>Bacillaceae</taxon>
        <taxon>Lysinibacillus</taxon>
    </lineage>
</organism>
<evidence type="ECO:0000313" key="2">
    <source>
        <dbReference type="Proteomes" id="UP001558534"/>
    </source>
</evidence>
<gene>
    <name evidence="1" type="ORF">AB1300_03235</name>
</gene>